<proteinExistence type="predicted"/>
<dbReference type="EMBL" id="OZ019909">
    <property type="protein sequence ID" value="CAK9209534.1"/>
    <property type="molecule type" value="Genomic_DNA"/>
</dbReference>
<accession>A0ABP0U0R5</accession>
<sequence length="255" mass="29639">MPQGGRMQCIQWGKWERPYESLPDAMKWPAFAPIRENMLEALQWLEIIWSKTMDESFIDLELFYVPRPNLARLDIRGTYLIKKFTLSPYDKLPALTYLDISCMAVLENVLIQCNSLEWVTLARSFELKKALLETRNLKELIIDTCPKLGTLIIWSKELTSIKGLTDSKILTKLELFCPKLVDFERPPLYVIEKPKVYHPMILQLLKWEAAGEPEPPKEFGLLKKDLEVQDQLGWDSRAGTYPNHPLLPRTFLVGF</sequence>
<evidence type="ECO:0000313" key="2">
    <source>
        <dbReference type="Proteomes" id="UP001497512"/>
    </source>
</evidence>
<dbReference type="Gene3D" id="3.80.10.10">
    <property type="entry name" value="Ribonuclease Inhibitor"/>
    <property type="match status" value="1"/>
</dbReference>
<name>A0ABP0U0R5_9BRYO</name>
<dbReference type="InterPro" id="IPR032675">
    <property type="entry name" value="LRR_dom_sf"/>
</dbReference>
<organism evidence="1 2">
    <name type="scientific">Sphagnum troendelagicum</name>
    <dbReference type="NCBI Taxonomy" id="128251"/>
    <lineage>
        <taxon>Eukaryota</taxon>
        <taxon>Viridiplantae</taxon>
        <taxon>Streptophyta</taxon>
        <taxon>Embryophyta</taxon>
        <taxon>Bryophyta</taxon>
        <taxon>Sphagnophytina</taxon>
        <taxon>Sphagnopsida</taxon>
        <taxon>Sphagnales</taxon>
        <taxon>Sphagnaceae</taxon>
        <taxon>Sphagnum</taxon>
    </lineage>
</organism>
<protein>
    <submittedName>
        <fullName evidence="1">Uncharacterized protein</fullName>
    </submittedName>
</protein>
<keyword evidence="2" id="KW-1185">Reference proteome</keyword>
<gene>
    <name evidence="1" type="ORF">CSSPTR1EN2_LOCUS9823</name>
</gene>
<reference evidence="1" key="1">
    <citation type="submission" date="2024-02" db="EMBL/GenBank/DDBJ databases">
        <authorList>
            <consortium name="ELIXIR-Norway"/>
            <consortium name="Elixir Norway"/>
        </authorList>
    </citation>
    <scope>NUCLEOTIDE SEQUENCE</scope>
</reference>
<dbReference type="SUPFAM" id="SSF52047">
    <property type="entry name" value="RNI-like"/>
    <property type="match status" value="1"/>
</dbReference>
<evidence type="ECO:0000313" key="1">
    <source>
        <dbReference type="EMBL" id="CAK9209534.1"/>
    </source>
</evidence>
<dbReference type="Proteomes" id="UP001497512">
    <property type="component" value="Chromosome 17"/>
</dbReference>